<name>A0AA35V8W8_LACSI</name>
<evidence type="ECO:0000313" key="2">
    <source>
        <dbReference type="Proteomes" id="UP001177003"/>
    </source>
</evidence>
<gene>
    <name evidence="1" type="ORF">LSALG_LOCUS9481</name>
</gene>
<reference evidence="1" key="1">
    <citation type="submission" date="2023-04" db="EMBL/GenBank/DDBJ databases">
        <authorList>
            <person name="Vijverberg K."/>
            <person name="Xiong W."/>
            <person name="Schranz E."/>
        </authorList>
    </citation>
    <scope>NUCLEOTIDE SEQUENCE</scope>
</reference>
<evidence type="ECO:0000313" key="1">
    <source>
        <dbReference type="EMBL" id="CAI9269091.1"/>
    </source>
</evidence>
<dbReference type="AlphaFoldDB" id="A0AA35V8W8"/>
<accession>A0AA35V8W8</accession>
<sequence length="164" mass="18459">MKKLKKLLDESVSFSVFESSISSVNRYFYSFFAPLLLSHVRLTPLSFNCSPSLLLAIHGSSSSPHVLNHRRFSSSTSIQSVNQSPSKSDSVMASTYSDYVFNPHFSIIPKYENTEVVHENADLQTISVKSIDSKSDSPEIIEYSPHFTPYKSILERVCKIAKED</sequence>
<proteinExistence type="predicted"/>
<keyword evidence="2" id="KW-1185">Reference proteome</keyword>
<organism evidence="1 2">
    <name type="scientific">Lactuca saligna</name>
    <name type="common">Willowleaf lettuce</name>
    <dbReference type="NCBI Taxonomy" id="75948"/>
    <lineage>
        <taxon>Eukaryota</taxon>
        <taxon>Viridiplantae</taxon>
        <taxon>Streptophyta</taxon>
        <taxon>Embryophyta</taxon>
        <taxon>Tracheophyta</taxon>
        <taxon>Spermatophyta</taxon>
        <taxon>Magnoliopsida</taxon>
        <taxon>eudicotyledons</taxon>
        <taxon>Gunneridae</taxon>
        <taxon>Pentapetalae</taxon>
        <taxon>asterids</taxon>
        <taxon>campanulids</taxon>
        <taxon>Asterales</taxon>
        <taxon>Asteraceae</taxon>
        <taxon>Cichorioideae</taxon>
        <taxon>Cichorieae</taxon>
        <taxon>Lactucinae</taxon>
        <taxon>Lactuca</taxon>
    </lineage>
</organism>
<dbReference type="Proteomes" id="UP001177003">
    <property type="component" value="Chromosome 1"/>
</dbReference>
<protein>
    <submittedName>
        <fullName evidence="1">Uncharacterized protein</fullName>
    </submittedName>
</protein>
<dbReference type="EMBL" id="OX465077">
    <property type="protein sequence ID" value="CAI9269091.1"/>
    <property type="molecule type" value="Genomic_DNA"/>
</dbReference>